<evidence type="ECO:0000256" key="11">
    <source>
        <dbReference type="ARBA" id="ARBA00029766"/>
    </source>
</evidence>
<evidence type="ECO:0000256" key="3">
    <source>
        <dbReference type="ARBA" id="ARBA00013253"/>
    </source>
</evidence>
<keyword evidence="7 14" id="KW-0418">Kinase</keyword>
<evidence type="ECO:0000256" key="4">
    <source>
        <dbReference type="ARBA" id="ARBA00016218"/>
    </source>
</evidence>
<dbReference type="PANTHER" id="PTHR43071">
    <property type="entry name" value="2-AMINO-4-HYDROXY-6-HYDROXYMETHYLDIHYDROPTERIDINE PYROPHOSPHOKINASE"/>
    <property type="match status" value="1"/>
</dbReference>
<dbReference type="KEGG" id="pseo:OM33_05845"/>
<dbReference type="NCBIfam" id="TIGR01498">
    <property type="entry name" value="folK"/>
    <property type="match status" value="1"/>
</dbReference>
<proteinExistence type="inferred from homology"/>
<keyword evidence="6" id="KW-0547">Nucleotide-binding</keyword>
<comment type="function">
    <text evidence="10">Catalyzes the transfer of pyrophosphate from adenosine triphosphate (ATP) to 6-hydroxymethyl-7,8-dihydropterin, an enzymatic step in folate biosynthesis pathway.</text>
</comment>
<sequence>MTKQHSELAFLGLGANLNAPLEQIRKATNALSEHAEINLVASSSLYGSKPMGPQDQPDYVNSVVAIETNLSPLALLDITQKIELDFGRVRKENRWGPRTLDIDIILFKDQKIDNERLTVPHYGMKTREFVLYPLHEVAPELCLPCGTELTELLKTIDKNGLTILATS</sequence>
<dbReference type="CDD" id="cd00483">
    <property type="entry name" value="HPPK"/>
    <property type="match status" value="1"/>
</dbReference>
<keyword evidence="8" id="KW-0067">ATP-binding</keyword>
<keyword evidence="5 14" id="KW-0808">Transferase</keyword>
<evidence type="ECO:0000256" key="7">
    <source>
        <dbReference type="ARBA" id="ARBA00022777"/>
    </source>
</evidence>
<dbReference type="eggNOG" id="COG0801">
    <property type="taxonomic scope" value="Bacteria"/>
</dbReference>
<dbReference type="Pfam" id="PF01288">
    <property type="entry name" value="HPPK"/>
    <property type="match status" value="1"/>
</dbReference>
<evidence type="ECO:0000313" key="15">
    <source>
        <dbReference type="Proteomes" id="UP000030341"/>
    </source>
</evidence>
<comment type="pathway">
    <text evidence="1">Cofactor biosynthesis; tetrahydrofolate biosynthesis; 2-amino-4-hydroxy-6-hydroxymethyl-7,8-dihydropteridine diphosphate from 7,8-dihydroneopterin triphosphate: step 4/4.</text>
</comment>
<dbReference type="UniPathway" id="UPA00077">
    <property type="reaction ID" value="UER00155"/>
</dbReference>
<dbReference type="GO" id="GO:0005524">
    <property type="term" value="F:ATP binding"/>
    <property type="evidence" value="ECO:0007669"/>
    <property type="project" value="UniProtKB-KW"/>
</dbReference>
<dbReference type="Proteomes" id="UP000030341">
    <property type="component" value="Chromosome 1"/>
</dbReference>
<evidence type="ECO:0000259" key="13">
    <source>
        <dbReference type="PROSITE" id="PS00794"/>
    </source>
</evidence>
<evidence type="ECO:0000256" key="8">
    <source>
        <dbReference type="ARBA" id="ARBA00022840"/>
    </source>
</evidence>
<name>A0A0A7EDH2_9GAMM</name>
<evidence type="ECO:0000313" key="14">
    <source>
        <dbReference type="EMBL" id="AIY64720.1"/>
    </source>
</evidence>
<dbReference type="HOGENOM" id="CLU_097916_0_1_6"/>
<accession>A0A0A7EDH2</accession>
<protein>
    <recommendedName>
        <fullName evidence="4">2-amino-4-hydroxy-6-hydroxymethyldihydropteridine pyrophosphokinase</fullName>
        <ecNumber evidence="3">2.7.6.3</ecNumber>
    </recommendedName>
    <alternativeName>
        <fullName evidence="11">6-hydroxymethyl-7,8-dihydropterin pyrophosphokinase</fullName>
    </alternativeName>
    <alternativeName>
        <fullName evidence="12">7,8-dihydro-6-hydroxymethylpterin-pyrophosphokinase</fullName>
    </alternativeName>
</protein>
<reference evidence="14 15" key="1">
    <citation type="submission" date="2014-11" db="EMBL/GenBank/DDBJ databases">
        <title>Complete Genome Sequence of Pseudoalteromonas sp. Strain OCN003 Isolated from Kaneohe Bay, Oahu, Hawaii.</title>
        <authorList>
            <person name="Beurmann S."/>
            <person name="Videau P."/>
            <person name="Ushijima B."/>
            <person name="Smith A.M."/>
            <person name="Aeby G.S."/>
            <person name="Callahan S.M."/>
            <person name="Belcaid M."/>
        </authorList>
    </citation>
    <scope>NUCLEOTIDE SEQUENCE [LARGE SCALE GENOMIC DNA]</scope>
    <source>
        <strain evidence="14 15">OCN003</strain>
    </source>
</reference>
<evidence type="ECO:0000256" key="1">
    <source>
        <dbReference type="ARBA" id="ARBA00005051"/>
    </source>
</evidence>
<dbReference type="PROSITE" id="PS00794">
    <property type="entry name" value="HPPK"/>
    <property type="match status" value="1"/>
</dbReference>
<evidence type="ECO:0000256" key="9">
    <source>
        <dbReference type="ARBA" id="ARBA00022909"/>
    </source>
</evidence>
<dbReference type="SUPFAM" id="SSF55083">
    <property type="entry name" value="6-hydroxymethyl-7,8-dihydropterin pyrophosphokinase, HPPK"/>
    <property type="match status" value="1"/>
</dbReference>
<dbReference type="InterPro" id="IPR000550">
    <property type="entry name" value="Hppk"/>
</dbReference>
<dbReference type="PANTHER" id="PTHR43071:SF1">
    <property type="entry name" value="2-AMINO-4-HYDROXY-6-HYDROXYMETHYLDIHYDROPTERIDINE PYROPHOSPHOKINASE"/>
    <property type="match status" value="1"/>
</dbReference>
<organism evidence="14 15">
    <name type="scientific">Pseudoalteromonas piratica</name>
    <dbReference type="NCBI Taxonomy" id="1348114"/>
    <lineage>
        <taxon>Bacteria</taxon>
        <taxon>Pseudomonadati</taxon>
        <taxon>Pseudomonadota</taxon>
        <taxon>Gammaproteobacteria</taxon>
        <taxon>Alteromonadales</taxon>
        <taxon>Pseudoalteromonadaceae</taxon>
        <taxon>Pseudoalteromonas</taxon>
    </lineage>
</organism>
<dbReference type="Gene3D" id="3.30.70.560">
    <property type="entry name" value="7,8-Dihydro-6-hydroxymethylpterin-pyrophosphokinase HPPK"/>
    <property type="match status" value="1"/>
</dbReference>
<evidence type="ECO:0000256" key="2">
    <source>
        <dbReference type="ARBA" id="ARBA00005810"/>
    </source>
</evidence>
<dbReference type="EC" id="2.7.6.3" evidence="3"/>
<evidence type="ECO:0000256" key="10">
    <source>
        <dbReference type="ARBA" id="ARBA00029409"/>
    </source>
</evidence>
<dbReference type="OrthoDB" id="9808041at2"/>
<dbReference type="STRING" id="1348114.OM33_05845"/>
<dbReference type="GO" id="GO:0016301">
    <property type="term" value="F:kinase activity"/>
    <property type="evidence" value="ECO:0007669"/>
    <property type="project" value="UniProtKB-KW"/>
</dbReference>
<evidence type="ECO:0000256" key="5">
    <source>
        <dbReference type="ARBA" id="ARBA00022679"/>
    </source>
</evidence>
<keyword evidence="15" id="KW-1185">Reference proteome</keyword>
<dbReference type="GO" id="GO:0046656">
    <property type="term" value="P:folic acid biosynthetic process"/>
    <property type="evidence" value="ECO:0007669"/>
    <property type="project" value="UniProtKB-KW"/>
</dbReference>
<comment type="similarity">
    <text evidence="2">Belongs to the HPPK family.</text>
</comment>
<feature type="domain" description="7,8-dihydro-6-hydroxymethylpterin-pyrophosphokinase" evidence="13">
    <location>
        <begin position="94"/>
        <end position="105"/>
    </location>
</feature>
<dbReference type="EMBL" id="CP009888">
    <property type="protein sequence ID" value="AIY64720.1"/>
    <property type="molecule type" value="Genomic_DNA"/>
</dbReference>
<keyword evidence="9" id="KW-0289">Folate biosynthesis</keyword>
<dbReference type="GO" id="GO:0003848">
    <property type="term" value="F:2-amino-4-hydroxy-6-hydroxymethyldihydropteridine diphosphokinase activity"/>
    <property type="evidence" value="ECO:0007669"/>
    <property type="project" value="UniProtKB-EC"/>
</dbReference>
<evidence type="ECO:0000256" key="12">
    <source>
        <dbReference type="ARBA" id="ARBA00033413"/>
    </source>
</evidence>
<evidence type="ECO:0000256" key="6">
    <source>
        <dbReference type="ARBA" id="ARBA00022741"/>
    </source>
</evidence>
<dbReference type="RefSeq" id="WP_038639909.1">
    <property type="nucleotide sequence ID" value="NZ_CP009888.1"/>
</dbReference>
<dbReference type="InterPro" id="IPR035907">
    <property type="entry name" value="Hppk_sf"/>
</dbReference>
<gene>
    <name evidence="14" type="ORF">OM33_05845</name>
</gene>
<dbReference type="GO" id="GO:0046654">
    <property type="term" value="P:tetrahydrofolate biosynthetic process"/>
    <property type="evidence" value="ECO:0007669"/>
    <property type="project" value="UniProtKB-UniPathway"/>
</dbReference>
<dbReference type="AlphaFoldDB" id="A0A0A7EDH2"/>